<dbReference type="RefSeq" id="WP_247066842.1">
    <property type="nucleotide sequence ID" value="NZ_CP094848.1"/>
</dbReference>
<proteinExistence type="inferred from homology"/>
<dbReference type="InterPro" id="IPR036188">
    <property type="entry name" value="FAD/NAD-bd_sf"/>
</dbReference>
<keyword evidence="2" id="KW-0560">Oxidoreductase</keyword>
<sequence>MPAQRNITVIGGGVTGLATAYALLRDGHAVTLLERRDDVGQEASFANGGQLSYRYVHPLADAGVPRESVSWLLQAGSPISLRLRADPHQWRWMLAFLRACNSTTNARNSQILLQLALRSQDELTRWRGEGLKDFLWRQPGKLVVYRNAAKFRKAAAGISNPEREQVLSPAECARVEPAFAALAPSLAGGIFSPADEVADCYRFCLSLRDAMAAMPSFTLRHGQASLRQGTNGRCDVLVDGRTHETDLVVLAAGMGSRQMARAMGFDLPLYGLKGYSLTVASPAGTMPDVSVTDYDNRVVYARLGDALRIAAMVDIGARDNSINPRRIARLRDLAAKTLPRAGPYDTARPWAGLRPATPSGVPIIARTRAPNLLLNVGQGALGFTLSVGSALRVCDLVRGNVRGDAAPLTNAT</sequence>
<dbReference type="SUPFAM" id="SSF54373">
    <property type="entry name" value="FAD-linked reductases, C-terminal domain"/>
    <property type="match status" value="1"/>
</dbReference>
<dbReference type="InterPro" id="IPR006076">
    <property type="entry name" value="FAD-dep_OxRdtase"/>
</dbReference>
<dbReference type="SUPFAM" id="SSF51971">
    <property type="entry name" value="Nucleotide-binding domain"/>
    <property type="match status" value="1"/>
</dbReference>
<feature type="domain" description="FAD dependent oxidoreductase" evidence="3">
    <location>
        <begin position="7"/>
        <end position="396"/>
    </location>
</feature>
<dbReference type="EMBL" id="JAIBCX010000014">
    <property type="protein sequence ID" value="MCJ8353815.1"/>
    <property type="molecule type" value="Genomic_DNA"/>
</dbReference>
<dbReference type="GO" id="GO:0055130">
    <property type="term" value="P:D-alanine catabolic process"/>
    <property type="evidence" value="ECO:0007669"/>
    <property type="project" value="TreeGrafter"/>
</dbReference>
<gene>
    <name evidence="4" type="ORF">K1W68_07405</name>
</gene>
<dbReference type="Pfam" id="PF01266">
    <property type="entry name" value="DAO"/>
    <property type="match status" value="1"/>
</dbReference>
<reference evidence="4" key="1">
    <citation type="journal article" date="2021" name="Polymers (Basel)">
        <title>Highly Stretchable Bacterial Cellulose Produced by Komagataeibacter hansenii SI1.</title>
        <authorList>
            <person name="Cielecka I."/>
            <person name="Ryngajllo M."/>
            <person name="Maniukiewicz W."/>
            <person name="Bielecki S."/>
        </authorList>
    </citation>
    <scope>NUCLEOTIDE SEQUENCE</scope>
    <source>
        <strain evidence="4">SI1</strain>
    </source>
</reference>
<accession>A0AAW5EU14</accession>
<dbReference type="PANTHER" id="PTHR13847:SF280">
    <property type="entry name" value="D-AMINO ACID DEHYDROGENASE"/>
    <property type="match status" value="1"/>
</dbReference>
<name>A0AAW5EU14_NOVHA</name>
<dbReference type="AlphaFoldDB" id="A0AAW5EU14"/>
<evidence type="ECO:0000256" key="1">
    <source>
        <dbReference type="ARBA" id="ARBA00009410"/>
    </source>
</evidence>
<evidence type="ECO:0000313" key="5">
    <source>
        <dbReference type="Proteomes" id="UP001202887"/>
    </source>
</evidence>
<evidence type="ECO:0000259" key="3">
    <source>
        <dbReference type="Pfam" id="PF01266"/>
    </source>
</evidence>
<comment type="similarity">
    <text evidence="1">Belongs to the DadA oxidoreductase family.</text>
</comment>
<dbReference type="GO" id="GO:0008718">
    <property type="term" value="F:D-amino-acid dehydrogenase activity"/>
    <property type="evidence" value="ECO:0007669"/>
    <property type="project" value="TreeGrafter"/>
</dbReference>
<dbReference type="GO" id="GO:0005886">
    <property type="term" value="C:plasma membrane"/>
    <property type="evidence" value="ECO:0007669"/>
    <property type="project" value="TreeGrafter"/>
</dbReference>
<dbReference type="Proteomes" id="UP001202887">
    <property type="component" value="Unassembled WGS sequence"/>
</dbReference>
<dbReference type="Gene3D" id="3.30.9.10">
    <property type="entry name" value="D-Amino Acid Oxidase, subunit A, domain 2"/>
    <property type="match status" value="1"/>
</dbReference>
<evidence type="ECO:0000313" key="4">
    <source>
        <dbReference type="EMBL" id="MCJ8353815.1"/>
    </source>
</evidence>
<evidence type="ECO:0000256" key="2">
    <source>
        <dbReference type="ARBA" id="ARBA00023002"/>
    </source>
</evidence>
<dbReference type="GO" id="GO:0005737">
    <property type="term" value="C:cytoplasm"/>
    <property type="evidence" value="ECO:0007669"/>
    <property type="project" value="TreeGrafter"/>
</dbReference>
<organism evidence="4 5">
    <name type="scientific">Novacetimonas hansenii</name>
    <name type="common">Komagataeibacter hansenii</name>
    <dbReference type="NCBI Taxonomy" id="436"/>
    <lineage>
        <taxon>Bacteria</taxon>
        <taxon>Pseudomonadati</taxon>
        <taxon>Pseudomonadota</taxon>
        <taxon>Alphaproteobacteria</taxon>
        <taxon>Acetobacterales</taxon>
        <taxon>Acetobacteraceae</taxon>
        <taxon>Novacetimonas</taxon>
    </lineage>
</organism>
<dbReference type="PANTHER" id="PTHR13847">
    <property type="entry name" value="SARCOSINE DEHYDROGENASE-RELATED"/>
    <property type="match status" value="1"/>
</dbReference>
<reference evidence="4" key="2">
    <citation type="submission" date="2022-03" db="EMBL/GenBank/DDBJ databases">
        <authorList>
            <person name="Ryngajllo M."/>
            <person name="Jacek P."/>
            <person name="Kubiak K."/>
        </authorList>
    </citation>
    <scope>NUCLEOTIDE SEQUENCE</scope>
    <source>
        <strain evidence="4">SI1</strain>
    </source>
</reference>
<dbReference type="Gene3D" id="3.50.50.60">
    <property type="entry name" value="FAD/NAD(P)-binding domain"/>
    <property type="match status" value="2"/>
</dbReference>
<protein>
    <submittedName>
        <fullName evidence="4">FAD-dependent oxidoreductase</fullName>
    </submittedName>
</protein>
<comment type="caution">
    <text evidence="4">The sequence shown here is derived from an EMBL/GenBank/DDBJ whole genome shotgun (WGS) entry which is preliminary data.</text>
</comment>